<protein>
    <submittedName>
        <fullName evidence="1">Uncharacterized protein</fullName>
    </submittedName>
</protein>
<name>A0A381X219_9ZZZZ</name>
<evidence type="ECO:0000313" key="1">
    <source>
        <dbReference type="EMBL" id="SVA58836.1"/>
    </source>
</evidence>
<reference evidence="1" key="1">
    <citation type="submission" date="2018-05" db="EMBL/GenBank/DDBJ databases">
        <authorList>
            <person name="Lanie J.A."/>
            <person name="Ng W.-L."/>
            <person name="Kazmierczak K.M."/>
            <person name="Andrzejewski T.M."/>
            <person name="Davidsen T.M."/>
            <person name="Wayne K.J."/>
            <person name="Tettelin H."/>
            <person name="Glass J.I."/>
            <person name="Rusch D."/>
            <person name="Podicherti R."/>
            <person name="Tsui H.-C.T."/>
            <person name="Winkler M.E."/>
        </authorList>
    </citation>
    <scope>NUCLEOTIDE SEQUENCE</scope>
</reference>
<sequence length="228" mass="25176">DSLHPYQKPGAGVWTIDRMTGPSPEDLDPSTLAPVLSALDRPEYLHVKDPVVFDTPDEQTALVFCSHPFSWSAGNTGLALRPAGQETFQMHSWEIVTRGACWDVAATRITDRLQMPRVGIFADLPPCSVYFYDGAECLRDHEENVKAYSRPRGFSCEEIGGAFFGWDEAFPMLHRLSVTTPMFISPYGTGCSRYTATLSTDTGILAVWQQAQTDGSQPLVGHFVEIEG</sequence>
<organism evidence="1">
    <name type="scientific">marine metagenome</name>
    <dbReference type="NCBI Taxonomy" id="408172"/>
    <lineage>
        <taxon>unclassified sequences</taxon>
        <taxon>metagenomes</taxon>
        <taxon>ecological metagenomes</taxon>
    </lineage>
</organism>
<feature type="non-terminal residue" evidence="1">
    <location>
        <position position="1"/>
    </location>
</feature>
<dbReference type="AlphaFoldDB" id="A0A381X219"/>
<accession>A0A381X219</accession>
<dbReference type="EMBL" id="UINC01013653">
    <property type="protein sequence ID" value="SVA58836.1"/>
    <property type="molecule type" value="Genomic_DNA"/>
</dbReference>
<proteinExistence type="predicted"/>
<gene>
    <name evidence="1" type="ORF">METZ01_LOCUS111690</name>
</gene>